<organism evidence="1">
    <name type="scientific">marine sediment metagenome</name>
    <dbReference type="NCBI Taxonomy" id="412755"/>
    <lineage>
        <taxon>unclassified sequences</taxon>
        <taxon>metagenomes</taxon>
        <taxon>ecological metagenomes</taxon>
    </lineage>
</organism>
<name>X1AN12_9ZZZZ</name>
<reference evidence="1" key="1">
    <citation type="journal article" date="2014" name="Front. Microbiol.">
        <title>High frequency of phylogenetically diverse reductive dehalogenase-homologous genes in deep subseafloor sedimentary metagenomes.</title>
        <authorList>
            <person name="Kawai M."/>
            <person name="Futagami T."/>
            <person name="Toyoda A."/>
            <person name="Takaki Y."/>
            <person name="Nishi S."/>
            <person name="Hori S."/>
            <person name="Arai W."/>
            <person name="Tsubouchi T."/>
            <person name="Morono Y."/>
            <person name="Uchiyama I."/>
            <person name="Ito T."/>
            <person name="Fujiyama A."/>
            <person name="Inagaki F."/>
            <person name="Takami H."/>
        </authorList>
    </citation>
    <scope>NUCLEOTIDE SEQUENCE</scope>
    <source>
        <strain evidence="1">Expedition CK06-06</strain>
    </source>
</reference>
<evidence type="ECO:0000313" key="1">
    <source>
        <dbReference type="EMBL" id="GAG84009.1"/>
    </source>
</evidence>
<proteinExistence type="predicted"/>
<dbReference type="EMBL" id="BART01014030">
    <property type="protein sequence ID" value="GAG84009.1"/>
    <property type="molecule type" value="Genomic_DNA"/>
</dbReference>
<protein>
    <submittedName>
        <fullName evidence="1">Uncharacterized protein</fullName>
    </submittedName>
</protein>
<comment type="caution">
    <text evidence="1">The sequence shown here is derived from an EMBL/GenBank/DDBJ whole genome shotgun (WGS) entry which is preliminary data.</text>
</comment>
<feature type="non-terminal residue" evidence="1">
    <location>
        <position position="1"/>
    </location>
</feature>
<gene>
    <name evidence="1" type="ORF">S01H4_28291</name>
</gene>
<sequence length="77" mass="8656">SEELDTIDAQRLISQTRLTPEEEKTIETIINDVLDTPIAPKRELPGGVDKIKEGQTAVNPKTGARIIFRDGKWQTIR</sequence>
<accession>X1AN12</accession>
<dbReference type="AlphaFoldDB" id="X1AN12"/>